<proteinExistence type="inferred from homology"/>
<name>I2Q718_9BACT</name>
<evidence type="ECO:0000256" key="5">
    <source>
        <dbReference type="ARBA" id="ARBA00022989"/>
    </source>
</evidence>
<evidence type="ECO:0000256" key="3">
    <source>
        <dbReference type="ARBA" id="ARBA00022475"/>
    </source>
</evidence>
<accession>I2Q718</accession>
<protein>
    <submittedName>
        <fullName evidence="9">Putative membrane-associated protein</fullName>
    </submittedName>
</protein>
<comment type="similarity">
    <text evidence="2 7">Belongs to the DedA family.</text>
</comment>
<evidence type="ECO:0000256" key="1">
    <source>
        <dbReference type="ARBA" id="ARBA00004651"/>
    </source>
</evidence>
<evidence type="ECO:0000259" key="8">
    <source>
        <dbReference type="Pfam" id="PF09335"/>
    </source>
</evidence>
<dbReference type="PANTHER" id="PTHR30353">
    <property type="entry name" value="INNER MEMBRANE PROTEIN DEDA-RELATED"/>
    <property type="match status" value="1"/>
</dbReference>
<keyword evidence="3 7" id="KW-1003">Cell membrane</keyword>
<dbReference type="STRING" id="596152.DesU5LDRAFT_3971"/>
<dbReference type="AlphaFoldDB" id="I2Q718"/>
<evidence type="ECO:0000256" key="6">
    <source>
        <dbReference type="ARBA" id="ARBA00023136"/>
    </source>
</evidence>
<keyword evidence="4 7" id="KW-0812">Transmembrane</keyword>
<feature type="domain" description="VTT" evidence="8">
    <location>
        <begin position="49"/>
        <end position="174"/>
    </location>
</feature>
<evidence type="ECO:0000256" key="4">
    <source>
        <dbReference type="ARBA" id="ARBA00022692"/>
    </source>
</evidence>
<dbReference type="eggNOG" id="COG0586">
    <property type="taxonomic scope" value="Bacteria"/>
</dbReference>
<dbReference type="PANTHER" id="PTHR30353:SF0">
    <property type="entry name" value="TRANSMEMBRANE PROTEIN"/>
    <property type="match status" value="1"/>
</dbReference>
<gene>
    <name evidence="9" type="ORF">DesU5LDRAFT_3971</name>
</gene>
<dbReference type="InterPro" id="IPR032818">
    <property type="entry name" value="DedA-like"/>
</dbReference>
<dbReference type="EMBL" id="JH600068">
    <property type="protein sequence ID" value="EIG55574.1"/>
    <property type="molecule type" value="Genomic_DNA"/>
</dbReference>
<evidence type="ECO:0000256" key="7">
    <source>
        <dbReference type="RuleBase" id="RU367016"/>
    </source>
</evidence>
<evidence type="ECO:0000256" key="2">
    <source>
        <dbReference type="ARBA" id="ARBA00010792"/>
    </source>
</evidence>
<keyword evidence="5 7" id="KW-1133">Transmembrane helix</keyword>
<organism evidence="9">
    <name type="scientific">Desulfovibrio sp. U5L</name>
    <dbReference type="NCBI Taxonomy" id="596152"/>
    <lineage>
        <taxon>Bacteria</taxon>
        <taxon>Pseudomonadati</taxon>
        <taxon>Thermodesulfobacteriota</taxon>
        <taxon>Desulfovibrionia</taxon>
        <taxon>Desulfovibrionales</taxon>
        <taxon>Desulfovibrionaceae</taxon>
        <taxon>Desulfovibrio</taxon>
    </lineage>
</organism>
<keyword evidence="6 7" id="KW-0472">Membrane</keyword>
<evidence type="ECO:0000313" key="9">
    <source>
        <dbReference type="EMBL" id="EIG55574.1"/>
    </source>
</evidence>
<comment type="subcellular location">
    <subcellularLocation>
        <location evidence="1 7">Cell membrane</location>
        <topology evidence="1 7">Multi-pass membrane protein</topology>
    </subcellularLocation>
</comment>
<dbReference type="HOGENOM" id="CLU_044208_6_1_7"/>
<feature type="transmembrane region" description="Helical" evidence="7">
    <location>
        <begin position="28"/>
        <end position="49"/>
    </location>
</feature>
<dbReference type="NCBIfam" id="NF008102">
    <property type="entry name" value="PRK10847.1"/>
    <property type="match status" value="1"/>
</dbReference>
<reference evidence="9" key="1">
    <citation type="submission" date="2011-11" db="EMBL/GenBank/DDBJ databases">
        <title>Improved High-Quality Draft sequence of Desulfovibrio sp. U5L.</title>
        <authorList>
            <consortium name="US DOE Joint Genome Institute"/>
            <person name="Lucas S."/>
            <person name="Han J."/>
            <person name="Lapidus A."/>
            <person name="Cheng J.-F."/>
            <person name="Goodwin L."/>
            <person name="Pitluck S."/>
            <person name="Peters L."/>
            <person name="Ovchinnikova G."/>
            <person name="Held B."/>
            <person name="Detter J.C."/>
            <person name="Han C."/>
            <person name="Tapia R."/>
            <person name="Land M."/>
            <person name="Hauser L."/>
            <person name="Kyrpides N."/>
            <person name="Ivanova N."/>
            <person name="Pagani I."/>
            <person name="Gabster J."/>
            <person name="Walker C."/>
            <person name="Stolyar S."/>
            <person name="Stahl D."/>
            <person name="Arkin A."/>
            <person name="Dehal P."/>
            <person name="Hazen T."/>
            <person name="Woyke T."/>
        </authorList>
    </citation>
    <scope>NUCLEOTIDE SEQUENCE [LARGE SCALE GENOMIC DNA]</scope>
    <source>
        <strain evidence="9">U5L</strain>
    </source>
</reference>
<feature type="transmembrane region" description="Helical" evidence="7">
    <location>
        <begin position="55"/>
        <end position="83"/>
    </location>
</feature>
<feature type="transmembrane region" description="Helical" evidence="7">
    <location>
        <begin position="186"/>
        <end position="206"/>
    </location>
</feature>
<dbReference type="GO" id="GO:0005886">
    <property type="term" value="C:plasma membrane"/>
    <property type="evidence" value="ECO:0007669"/>
    <property type="project" value="UniProtKB-SubCell"/>
</dbReference>
<dbReference type="InterPro" id="IPR058127">
    <property type="entry name" value="DedA"/>
</dbReference>
<feature type="transmembrane region" description="Helical" evidence="7">
    <location>
        <begin position="154"/>
        <end position="174"/>
    </location>
</feature>
<dbReference type="Pfam" id="PF09335">
    <property type="entry name" value="VTT_dom"/>
    <property type="match status" value="1"/>
</dbReference>
<dbReference type="InterPro" id="IPR032816">
    <property type="entry name" value="VTT_dom"/>
</dbReference>
<dbReference type="OrthoDB" id="9801622at2"/>
<sequence>MEFLMHLVDIVLHVDKYLNAIAADYGTWTYFILFMIVFCETGLVVTPFLPGDSLLFATGALCGGGVLDPNIIFGLLVAAAFIGDNLNYWIGRRVGPAVFEREKTRFFKKEYLLKAHAFYERHGGKTVILARFVPIVRTFSPFVAGIARMTYAHFLAYSITGAVIWVALFVYTGYFFGNLPFIKKNFSVAIIAIIFISILPGIIEYIRHRRAAAAAAETE</sequence>